<evidence type="ECO:0000256" key="3">
    <source>
        <dbReference type="ARBA" id="ARBA00022679"/>
    </source>
</evidence>
<keyword evidence="5" id="KW-0670">Pyruvate</keyword>
<comment type="pathway">
    <text evidence="7">Amino-acid biosynthesis; L-arginine biosynthesis; N(2)-acetyl-L-ornithine from L-glutamate: step 4/4.</text>
</comment>
<dbReference type="FunFam" id="3.40.640.10:FF:000004">
    <property type="entry name" value="Acetylornithine aminotransferase"/>
    <property type="match status" value="1"/>
</dbReference>
<dbReference type="PANTHER" id="PTHR11986:SF79">
    <property type="entry name" value="ACETYLORNITHINE AMINOTRANSFERASE, MITOCHONDRIAL"/>
    <property type="match status" value="1"/>
</dbReference>
<dbReference type="Gene3D" id="3.40.640.10">
    <property type="entry name" value="Type I PLP-dependent aspartate aminotransferase-like (Major domain)"/>
    <property type="match status" value="1"/>
</dbReference>
<keyword evidence="7" id="KW-0055">Arginine biosynthesis</keyword>
<reference evidence="8" key="1">
    <citation type="journal article" date="2020" name="mSystems">
        <title>Genome- and Community-Level Interaction Insights into Carbon Utilization and Element Cycling Functions of Hydrothermarchaeota in Hydrothermal Sediment.</title>
        <authorList>
            <person name="Zhou Z."/>
            <person name="Liu Y."/>
            <person name="Xu W."/>
            <person name="Pan J."/>
            <person name="Luo Z.H."/>
            <person name="Li M."/>
        </authorList>
    </citation>
    <scope>NUCLEOTIDE SEQUENCE [LARGE SCALE GENOMIC DNA]</scope>
    <source>
        <strain evidence="8">HyVt-233</strain>
    </source>
</reference>
<comment type="similarity">
    <text evidence="7">Belongs to the class-III pyridoxal-phosphate-dependent aminotransferase family. ArgD subfamily.</text>
</comment>
<dbReference type="InterPro" id="IPR004636">
    <property type="entry name" value="AcOrn/SuccOrn_fam"/>
</dbReference>
<gene>
    <name evidence="7" type="primary">argD</name>
    <name evidence="8" type="ORF">ENG63_09935</name>
</gene>
<dbReference type="GO" id="GO:0031299">
    <property type="term" value="F:taurine-pyruvate aminotransferase activity"/>
    <property type="evidence" value="ECO:0007669"/>
    <property type="project" value="UniProtKB-EC"/>
</dbReference>
<keyword evidence="4 7" id="KW-0663">Pyridoxal phosphate</keyword>
<dbReference type="GO" id="GO:0030170">
    <property type="term" value="F:pyridoxal phosphate binding"/>
    <property type="evidence" value="ECO:0007669"/>
    <property type="project" value="InterPro"/>
</dbReference>
<dbReference type="NCBIfam" id="NF002325">
    <property type="entry name" value="PRK01278.1"/>
    <property type="match status" value="1"/>
</dbReference>
<dbReference type="PANTHER" id="PTHR11986">
    <property type="entry name" value="AMINOTRANSFERASE CLASS III"/>
    <property type="match status" value="1"/>
</dbReference>
<dbReference type="UniPathway" id="UPA00068">
    <property type="reaction ID" value="UER00109"/>
</dbReference>
<sequence>MDWTEKDANYIMSTYSRYPVIVTKGEGYRVWDINGKEYYDFLSGISVCNLGHCHPEVIRAVESQIYRLFHISNLYYTLPQIELAELLVKNSFADKVFFCNSGAEANEAAIKLARKWGKQFSPPKYKIITLEGSFHGRTFATMTATGQKKIKLGFEPLVPGFVHVPFNDIKAIENVIDLETCAIMVEPIQGEGGVRIPSPHYLEKLRKICDDAQLLLIFDEVQTGMGRTGYLFAYEYEGVKPDILTLAKSLANGLPIGAMLAKEEIAKFFTAGSHASTFGGNPIACSAAKVVMEILTQTDLLEYTRQISNFFKEKLDELKEKYQIVKEIRLRGLMIGIELNISATQIVKACLEKGFLINAVQENVLRLLPPLLIDREAVEAFIETFKNILEKEDEKGFINNS</sequence>
<feature type="binding site" evidence="7">
    <location>
        <begin position="219"/>
        <end position="222"/>
    </location>
    <ligand>
        <name>pyridoxal 5'-phosphate</name>
        <dbReference type="ChEBI" id="CHEBI:597326"/>
    </ligand>
</feature>
<feature type="binding site" evidence="7">
    <location>
        <position position="137"/>
    </location>
    <ligand>
        <name>N(2)-acetyl-L-ornithine</name>
        <dbReference type="ChEBI" id="CHEBI:57805"/>
    </ligand>
</feature>
<dbReference type="PIRSF" id="PIRSF000521">
    <property type="entry name" value="Transaminase_4ab_Lys_Orn"/>
    <property type="match status" value="1"/>
</dbReference>
<comment type="catalytic activity">
    <reaction evidence="7">
        <text>N(2)-acetyl-L-ornithine + 2-oxoglutarate = N-acetyl-L-glutamate 5-semialdehyde + L-glutamate</text>
        <dbReference type="Rhea" id="RHEA:18049"/>
        <dbReference type="ChEBI" id="CHEBI:16810"/>
        <dbReference type="ChEBI" id="CHEBI:29123"/>
        <dbReference type="ChEBI" id="CHEBI:29985"/>
        <dbReference type="ChEBI" id="CHEBI:57805"/>
        <dbReference type="EC" id="2.6.1.11"/>
    </reaction>
</comment>
<dbReference type="GO" id="GO:0005737">
    <property type="term" value="C:cytoplasm"/>
    <property type="evidence" value="ECO:0007669"/>
    <property type="project" value="UniProtKB-SubCell"/>
</dbReference>
<dbReference type="InterPro" id="IPR015424">
    <property type="entry name" value="PyrdxlP-dep_Trfase"/>
</dbReference>
<dbReference type="GO" id="GO:0006526">
    <property type="term" value="P:L-arginine biosynthetic process"/>
    <property type="evidence" value="ECO:0007669"/>
    <property type="project" value="UniProtKB-UniRule"/>
</dbReference>
<dbReference type="EMBL" id="DRBS01000366">
    <property type="protein sequence ID" value="HDD45160.1"/>
    <property type="molecule type" value="Genomic_DNA"/>
</dbReference>
<dbReference type="GO" id="GO:0003992">
    <property type="term" value="F:N2-acetyl-L-ornithine:2-oxoglutarate 5-aminotransferase activity"/>
    <property type="evidence" value="ECO:0007669"/>
    <property type="project" value="UniProtKB-UniRule"/>
</dbReference>
<keyword evidence="1 7" id="KW-0032">Aminotransferase</keyword>
<dbReference type="InterPro" id="IPR015421">
    <property type="entry name" value="PyrdxlP-dep_Trfase_major"/>
</dbReference>
<accession>A0A7C0U3V4</accession>
<feature type="binding site" evidence="7">
    <location>
        <position position="277"/>
    </location>
    <ligand>
        <name>pyridoxal 5'-phosphate</name>
        <dbReference type="ChEBI" id="CHEBI:597326"/>
    </ligand>
</feature>
<proteinExistence type="inferred from homology"/>
<dbReference type="CDD" id="cd00610">
    <property type="entry name" value="OAT_like"/>
    <property type="match status" value="1"/>
</dbReference>
<dbReference type="Gene3D" id="3.90.1150.10">
    <property type="entry name" value="Aspartate Aminotransferase, domain 1"/>
    <property type="match status" value="1"/>
</dbReference>
<dbReference type="InterPro" id="IPR005814">
    <property type="entry name" value="Aminotrans_3"/>
</dbReference>
<keyword evidence="7" id="KW-0963">Cytoplasm</keyword>
<keyword evidence="2 7" id="KW-0028">Amino-acid biosynthesis</keyword>
<evidence type="ECO:0000256" key="6">
    <source>
        <dbReference type="ARBA" id="ARBA00052998"/>
    </source>
</evidence>
<dbReference type="NCBIfam" id="NF002874">
    <property type="entry name" value="PRK03244.1"/>
    <property type="match status" value="1"/>
</dbReference>
<dbReference type="GO" id="GO:0042802">
    <property type="term" value="F:identical protein binding"/>
    <property type="evidence" value="ECO:0007669"/>
    <property type="project" value="TreeGrafter"/>
</dbReference>
<dbReference type="NCBIfam" id="TIGR00707">
    <property type="entry name" value="argD"/>
    <property type="match status" value="1"/>
</dbReference>
<keyword evidence="3 7" id="KW-0808">Transferase</keyword>
<evidence type="ECO:0000256" key="1">
    <source>
        <dbReference type="ARBA" id="ARBA00022576"/>
    </source>
</evidence>
<dbReference type="SUPFAM" id="SSF53383">
    <property type="entry name" value="PLP-dependent transferases"/>
    <property type="match status" value="1"/>
</dbReference>
<dbReference type="Pfam" id="PF00202">
    <property type="entry name" value="Aminotran_3"/>
    <property type="match status" value="1"/>
</dbReference>
<feature type="binding site" evidence="7">
    <location>
        <position position="134"/>
    </location>
    <ligand>
        <name>pyridoxal 5'-phosphate</name>
        <dbReference type="ChEBI" id="CHEBI:597326"/>
    </ligand>
</feature>
<organism evidence="8">
    <name type="scientific">Desulfofervidus auxilii</name>
    <dbReference type="NCBI Taxonomy" id="1621989"/>
    <lineage>
        <taxon>Bacteria</taxon>
        <taxon>Pseudomonadati</taxon>
        <taxon>Thermodesulfobacteriota</taxon>
        <taxon>Candidatus Desulfofervidia</taxon>
        <taxon>Candidatus Desulfofervidales</taxon>
        <taxon>Candidatus Desulfofervidaceae</taxon>
        <taxon>Candidatus Desulfofervidus</taxon>
    </lineage>
</organism>
<name>A0A7C0U3V4_DESA2</name>
<evidence type="ECO:0000256" key="7">
    <source>
        <dbReference type="HAMAP-Rule" id="MF_01107"/>
    </source>
</evidence>
<comment type="miscellaneous">
    <text evidence="7">May also have succinyldiaminopimelate aminotransferase activity, thus carrying out the corresponding step in lysine biosynthesis.</text>
</comment>
<comment type="cofactor">
    <cofactor evidence="7">
        <name>pyridoxal 5'-phosphate</name>
        <dbReference type="ChEBI" id="CHEBI:597326"/>
    </cofactor>
    <text evidence="7">Binds 1 pyridoxal phosphate per subunit.</text>
</comment>
<comment type="subcellular location">
    <subcellularLocation>
        <location evidence="7">Cytoplasm</location>
    </subcellularLocation>
</comment>
<dbReference type="EC" id="2.6.1.11" evidence="7"/>
<comment type="subunit">
    <text evidence="7">Homodimer.</text>
</comment>
<dbReference type="AlphaFoldDB" id="A0A7C0U3V4"/>
<evidence type="ECO:0000256" key="5">
    <source>
        <dbReference type="ARBA" id="ARBA00023317"/>
    </source>
</evidence>
<protein>
    <recommendedName>
        <fullName evidence="7">Acetylornithine aminotransferase</fullName>
        <shortName evidence="7">ACOAT</shortName>
        <ecNumber evidence="7">2.6.1.11</ecNumber>
    </recommendedName>
</protein>
<dbReference type="InterPro" id="IPR050103">
    <property type="entry name" value="Class-III_PLP-dep_AT"/>
</dbReference>
<feature type="binding site" evidence="7">
    <location>
        <position position="276"/>
    </location>
    <ligand>
        <name>N(2)-acetyl-L-ornithine</name>
        <dbReference type="ChEBI" id="CHEBI:57805"/>
    </ligand>
</feature>
<dbReference type="InterPro" id="IPR015422">
    <property type="entry name" value="PyrdxlP-dep_Trfase_small"/>
</dbReference>
<feature type="binding site" evidence="7">
    <location>
        <begin position="102"/>
        <end position="103"/>
    </location>
    <ligand>
        <name>pyridoxal 5'-phosphate</name>
        <dbReference type="ChEBI" id="CHEBI:597326"/>
    </ligand>
</feature>
<comment type="catalytic activity">
    <reaction evidence="6">
        <text>taurine + pyruvate = sulfoacetaldehyde + L-alanine</text>
        <dbReference type="Rhea" id="RHEA:10420"/>
        <dbReference type="ChEBI" id="CHEBI:15361"/>
        <dbReference type="ChEBI" id="CHEBI:57972"/>
        <dbReference type="ChEBI" id="CHEBI:58246"/>
        <dbReference type="ChEBI" id="CHEBI:507393"/>
        <dbReference type="EC" id="2.6.1.77"/>
    </reaction>
    <physiologicalReaction direction="left-to-right" evidence="6">
        <dbReference type="Rhea" id="RHEA:10421"/>
    </physiologicalReaction>
</comment>
<dbReference type="PROSITE" id="PS00600">
    <property type="entry name" value="AA_TRANSFER_CLASS_3"/>
    <property type="match status" value="1"/>
</dbReference>
<feature type="modified residue" description="N6-(pyridoxal phosphate)lysine" evidence="7">
    <location>
        <position position="248"/>
    </location>
</feature>
<comment type="caution">
    <text evidence="8">The sequence shown here is derived from an EMBL/GenBank/DDBJ whole genome shotgun (WGS) entry which is preliminary data.</text>
</comment>
<evidence type="ECO:0000256" key="2">
    <source>
        <dbReference type="ARBA" id="ARBA00022605"/>
    </source>
</evidence>
<dbReference type="InterPro" id="IPR049704">
    <property type="entry name" value="Aminotrans_3_PPA_site"/>
</dbReference>
<dbReference type="HAMAP" id="MF_01107">
    <property type="entry name" value="ArgD_aminotrans_3"/>
    <property type="match status" value="1"/>
</dbReference>
<evidence type="ECO:0000313" key="8">
    <source>
        <dbReference type="EMBL" id="HDD45160.1"/>
    </source>
</evidence>
<dbReference type="Proteomes" id="UP000886289">
    <property type="component" value="Unassembled WGS sequence"/>
</dbReference>
<evidence type="ECO:0000256" key="4">
    <source>
        <dbReference type="ARBA" id="ARBA00022898"/>
    </source>
</evidence>